<dbReference type="Pfam" id="PF00455">
    <property type="entry name" value="DeoRC"/>
    <property type="match status" value="1"/>
</dbReference>
<proteinExistence type="predicted"/>
<accession>A0A2A6FSZ9</accession>
<dbReference type="Pfam" id="PF08220">
    <property type="entry name" value="HTH_DeoR"/>
    <property type="match status" value="1"/>
</dbReference>
<evidence type="ECO:0000313" key="5">
    <source>
        <dbReference type="EMBL" id="PDQ35994.1"/>
    </source>
</evidence>
<dbReference type="PROSITE" id="PS00894">
    <property type="entry name" value="HTH_DEOR_1"/>
    <property type="match status" value="1"/>
</dbReference>
<dbReference type="InterPro" id="IPR037171">
    <property type="entry name" value="NagB/RpiA_transferase-like"/>
</dbReference>
<reference evidence="6" key="1">
    <citation type="submission" date="2017-03" db="EMBL/GenBank/DDBJ databases">
        <authorList>
            <person name="Lund M.B."/>
        </authorList>
    </citation>
    <scope>NUCLEOTIDE SEQUENCE [LARGE SCALE GENOMIC DNA]</scope>
</reference>
<evidence type="ECO:0000256" key="2">
    <source>
        <dbReference type="ARBA" id="ARBA00023125"/>
    </source>
</evidence>
<dbReference type="SUPFAM" id="SSF100950">
    <property type="entry name" value="NagB/RpiA/CoA transferase-like"/>
    <property type="match status" value="1"/>
</dbReference>
<dbReference type="AlphaFoldDB" id="A0A2A6FSZ9"/>
<feature type="domain" description="HTH deoR-type" evidence="4">
    <location>
        <begin position="14"/>
        <end position="69"/>
    </location>
</feature>
<organism evidence="5 6">
    <name type="scientific">Candidatus Lumbricidiphila eiseniae</name>
    <dbReference type="NCBI Taxonomy" id="1969409"/>
    <lineage>
        <taxon>Bacteria</taxon>
        <taxon>Bacillati</taxon>
        <taxon>Actinomycetota</taxon>
        <taxon>Actinomycetes</taxon>
        <taxon>Micrococcales</taxon>
        <taxon>Microbacteriaceae</taxon>
        <taxon>Candidatus Lumbricidiphila</taxon>
    </lineage>
</organism>
<keyword evidence="3" id="KW-0804">Transcription</keyword>
<dbReference type="Gene3D" id="3.40.50.1360">
    <property type="match status" value="1"/>
</dbReference>
<dbReference type="PANTHER" id="PTHR30363">
    <property type="entry name" value="HTH-TYPE TRANSCRIPTIONAL REGULATOR SRLR-RELATED"/>
    <property type="match status" value="1"/>
</dbReference>
<comment type="caution">
    <text evidence="5">The sequence shown here is derived from an EMBL/GenBank/DDBJ whole genome shotgun (WGS) entry which is preliminary data.</text>
</comment>
<dbReference type="SMART" id="SM00420">
    <property type="entry name" value="HTH_DEOR"/>
    <property type="match status" value="1"/>
</dbReference>
<dbReference type="PRINTS" id="PR00037">
    <property type="entry name" value="HTHLACR"/>
</dbReference>
<keyword evidence="1" id="KW-0805">Transcription regulation</keyword>
<evidence type="ECO:0000256" key="3">
    <source>
        <dbReference type="ARBA" id="ARBA00023163"/>
    </source>
</evidence>
<sequence>MRWIVPQATEPLLRSRRQRELLNYIRAYGTGSVNEIARLLGVSTSTVRRDLNDLQERGLIARVHGGAAPLTDDVEPLRPLREVAFAEQKRRIGQAAADLVTDNSTILITGGTTTEAMLPFLGNARGLTVVTNSLMVVNRLSQCPDIEIIVLGGLLRRQEMSLLGHLTIAGLSEFGIDQVYSGAFGIDPEIGVTGTNLSETQTDRSLASSAPQLIMLADHSKLSQRGPARLVPVSAVHTLVVDDAADPGILERFRAEGVGVTTC</sequence>
<evidence type="ECO:0000259" key="4">
    <source>
        <dbReference type="PROSITE" id="PS51000"/>
    </source>
</evidence>
<dbReference type="SMART" id="SM01134">
    <property type="entry name" value="DeoRC"/>
    <property type="match status" value="1"/>
</dbReference>
<evidence type="ECO:0000313" key="6">
    <source>
        <dbReference type="Proteomes" id="UP000219994"/>
    </source>
</evidence>
<dbReference type="SUPFAM" id="SSF46785">
    <property type="entry name" value="Winged helix' DNA-binding domain"/>
    <property type="match status" value="1"/>
</dbReference>
<name>A0A2A6FSZ9_9MICO</name>
<gene>
    <name evidence="5" type="ORF">B5766_02280</name>
</gene>
<keyword evidence="2" id="KW-0238">DNA-binding</keyword>
<dbReference type="InterPro" id="IPR050313">
    <property type="entry name" value="Carb_Metab_HTH_regulators"/>
</dbReference>
<dbReference type="InterPro" id="IPR036388">
    <property type="entry name" value="WH-like_DNA-bd_sf"/>
</dbReference>
<dbReference type="InterPro" id="IPR014036">
    <property type="entry name" value="DeoR-like_C"/>
</dbReference>
<dbReference type="InterPro" id="IPR018356">
    <property type="entry name" value="Tscrpt_reg_HTH_DeoR_CS"/>
</dbReference>
<dbReference type="Proteomes" id="UP000219994">
    <property type="component" value="Unassembled WGS sequence"/>
</dbReference>
<dbReference type="Gene3D" id="1.10.10.10">
    <property type="entry name" value="Winged helix-like DNA-binding domain superfamily/Winged helix DNA-binding domain"/>
    <property type="match status" value="1"/>
</dbReference>
<dbReference type="InterPro" id="IPR036390">
    <property type="entry name" value="WH_DNA-bd_sf"/>
</dbReference>
<dbReference type="GO" id="GO:0003677">
    <property type="term" value="F:DNA binding"/>
    <property type="evidence" value="ECO:0007669"/>
    <property type="project" value="UniProtKB-KW"/>
</dbReference>
<dbReference type="PANTHER" id="PTHR30363:SF44">
    <property type="entry name" value="AGA OPERON TRANSCRIPTIONAL REPRESSOR-RELATED"/>
    <property type="match status" value="1"/>
</dbReference>
<dbReference type="GO" id="GO:0003700">
    <property type="term" value="F:DNA-binding transcription factor activity"/>
    <property type="evidence" value="ECO:0007669"/>
    <property type="project" value="InterPro"/>
</dbReference>
<dbReference type="InterPro" id="IPR001034">
    <property type="entry name" value="DeoR_HTH"/>
</dbReference>
<dbReference type="EMBL" id="NAEP01000023">
    <property type="protein sequence ID" value="PDQ35994.1"/>
    <property type="molecule type" value="Genomic_DNA"/>
</dbReference>
<dbReference type="PROSITE" id="PS51000">
    <property type="entry name" value="HTH_DEOR_2"/>
    <property type="match status" value="1"/>
</dbReference>
<evidence type="ECO:0000256" key="1">
    <source>
        <dbReference type="ARBA" id="ARBA00023015"/>
    </source>
</evidence>
<protein>
    <recommendedName>
        <fullName evidence="4">HTH deoR-type domain-containing protein</fullName>
    </recommendedName>
</protein>